<gene>
    <name evidence="2" type="ORF">TCIL3000_10_8380</name>
</gene>
<evidence type="ECO:0000313" key="2">
    <source>
        <dbReference type="EMBL" id="CCC94062.1"/>
    </source>
</evidence>
<organism evidence="2">
    <name type="scientific">Trypanosoma congolense (strain IL3000)</name>
    <dbReference type="NCBI Taxonomy" id="1068625"/>
    <lineage>
        <taxon>Eukaryota</taxon>
        <taxon>Discoba</taxon>
        <taxon>Euglenozoa</taxon>
        <taxon>Kinetoplastea</taxon>
        <taxon>Metakinetoplastina</taxon>
        <taxon>Trypanosomatida</taxon>
        <taxon>Trypanosomatidae</taxon>
        <taxon>Trypanosoma</taxon>
        <taxon>Nannomonas</taxon>
    </lineage>
</organism>
<feature type="region of interest" description="Disordered" evidence="1">
    <location>
        <begin position="76"/>
        <end position="101"/>
    </location>
</feature>
<feature type="compositionally biased region" description="Basic and acidic residues" evidence="1">
    <location>
        <begin position="86"/>
        <end position="101"/>
    </location>
</feature>
<dbReference type="EMBL" id="HE575323">
    <property type="protein sequence ID" value="CCC94062.1"/>
    <property type="molecule type" value="Genomic_DNA"/>
</dbReference>
<feature type="region of interest" description="Disordered" evidence="1">
    <location>
        <begin position="122"/>
        <end position="141"/>
    </location>
</feature>
<dbReference type="AlphaFoldDB" id="G0UXE5"/>
<name>G0UXE5_TRYCI</name>
<protein>
    <submittedName>
        <fullName evidence="2">Uncharacterized protein TCIL3000_10_8380</fullName>
    </submittedName>
</protein>
<accession>G0UXE5</accession>
<dbReference type="VEuPathDB" id="TriTrypDB:TcIL3000_10_8380"/>
<proteinExistence type="predicted"/>
<reference evidence="2" key="1">
    <citation type="journal article" date="2012" name="Proc. Natl. Acad. Sci. U.S.A.">
        <title>Antigenic diversity is generated by distinct evolutionary mechanisms in African trypanosome species.</title>
        <authorList>
            <person name="Jackson A.P."/>
            <person name="Berry A."/>
            <person name="Aslett M."/>
            <person name="Allison H.C."/>
            <person name="Burton P."/>
            <person name="Vavrova-Anderson J."/>
            <person name="Brown R."/>
            <person name="Browne H."/>
            <person name="Corton N."/>
            <person name="Hauser H."/>
            <person name="Gamble J."/>
            <person name="Gilderthorp R."/>
            <person name="Marcello L."/>
            <person name="McQuillan J."/>
            <person name="Otto T.D."/>
            <person name="Quail M.A."/>
            <person name="Sanders M.J."/>
            <person name="van Tonder A."/>
            <person name="Ginger M.L."/>
            <person name="Field M.C."/>
            <person name="Barry J.D."/>
            <person name="Hertz-Fowler C."/>
            <person name="Berriman M."/>
        </authorList>
    </citation>
    <scope>NUCLEOTIDE SEQUENCE</scope>
    <source>
        <strain evidence="2">IL3000</strain>
    </source>
</reference>
<sequence length="354" mass="38681">MRSSSHSGVKGNCFSRQRRPVVVARFLNNIPIEDRRVATNALLRLGLRAYEKIHSATPTNVQTLRSTVLMELLDNDPKPTEAVGENTEHEKPIENHPEKDSDISVLQHTTSNAKVLQIHSKASEETPLSAPPHAAGTQASESVAAAAPCTLLKAVAGTRSDQLNMITLSRTKEVPPRPSSCDESSARSVVRSVDVGRSSLAQRVERHVHRYAPALNVVTEAALRNLFSCNMESCCTVQRDNVNTCGTSPSSPLENSEPACPDSFVCCCNRCSMRHSGETKYLNVSAISSGGDEALYPVEFLRHLISHIRTTRGRRQNPLLIAASMPQPLAVYTLQSSFPSLYKSLLVSFHVSDM</sequence>
<evidence type="ECO:0000256" key="1">
    <source>
        <dbReference type="SAM" id="MobiDB-lite"/>
    </source>
</evidence>